<comment type="caution">
    <text evidence="3">The sequence shown here is derived from an EMBL/GenBank/DDBJ whole genome shotgun (WGS) entry which is preliminary data.</text>
</comment>
<dbReference type="CDD" id="cd13402">
    <property type="entry name" value="LT_TF-like"/>
    <property type="match status" value="1"/>
</dbReference>
<dbReference type="InterPro" id="IPR036689">
    <property type="entry name" value="ESAT-6-like_sf"/>
</dbReference>
<name>A0A9X2IWL6_9NOCA</name>
<keyword evidence="4" id="KW-1185">Reference proteome</keyword>
<dbReference type="InterPro" id="IPR023346">
    <property type="entry name" value="Lysozyme-like_dom_sf"/>
</dbReference>
<sequence length="398" mass="40904">MTLTIPDVEKWNPSQLSTAAAAITTLSADLDRAVNKGCTDTQQLRTDSRWSGQVADVAENRMTTEKTRASAVSQALLELRGALSQQVENLQHTKDEVLKLRNLAENAPAPPGPFEVAANGTVTAEARKAWLRDNLPDGTPGKTEMLLHQDIEAGQRTLDLTRALSQAESVATTASAAVDAARAKLESATTALGDPVTGVTNPAPVATAPAAVSPAAGAPVSNASPRLVGSVPHNGGSGGYQGGGSGASGFGFHGGTGLSGTEFSALSSGSSGGPVGPMPTGTQAEWIREAIRILREQGYAINDSDAAIIAAIIEHESGGNPQAINLWDSNAAAGTPSKGLMQTIDSTFNSYAIAGHHDIWNPVDNIIAGTRYAIDRYGSLDNVPGIAAMRGGGSYVGY</sequence>
<dbReference type="Gene3D" id="1.10.530.10">
    <property type="match status" value="1"/>
</dbReference>
<dbReference type="RefSeq" id="WP_251912978.1">
    <property type="nucleotide sequence ID" value="NZ_JAMRXG010000006.1"/>
</dbReference>
<organism evidence="3 4">
    <name type="scientific">Nocardia pulmonis</name>
    <dbReference type="NCBI Taxonomy" id="2951408"/>
    <lineage>
        <taxon>Bacteria</taxon>
        <taxon>Bacillati</taxon>
        <taxon>Actinomycetota</taxon>
        <taxon>Actinomycetes</taxon>
        <taxon>Mycobacteriales</taxon>
        <taxon>Nocardiaceae</taxon>
        <taxon>Nocardia</taxon>
    </lineage>
</organism>
<protein>
    <submittedName>
        <fullName evidence="3">Transglycosylase SLT domain-containing protein</fullName>
    </submittedName>
</protein>
<evidence type="ECO:0000313" key="4">
    <source>
        <dbReference type="Proteomes" id="UP001139157"/>
    </source>
</evidence>
<evidence type="ECO:0000259" key="2">
    <source>
        <dbReference type="Pfam" id="PF01464"/>
    </source>
</evidence>
<dbReference type="SUPFAM" id="SSF53955">
    <property type="entry name" value="Lysozyme-like"/>
    <property type="match status" value="1"/>
</dbReference>
<dbReference type="Proteomes" id="UP001139157">
    <property type="component" value="Unassembled WGS sequence"/>
</dbReference>
<gene>
    <name evidence="3" type="ORF">NDR86_16410</name>
</gene>
<dbReference type="InterPro" id="IPR008258">
    <property type="entry name" value="Transglycosylase_SLT_dom_1"/>
</dbReference>
<feature type="region of interest" description="Disordered" evidence="1">
    <location>
        <begin position="262"/>
        <end position="281"/>
    </location>
</feature>
<feature type="domain" description="Transglycosylase SLT" evidence="2">
    <location>
        <begin position="303"/>
        <end position="382"/>
    </location>
</feature>
<reference evidence="3" key="1">
    <citation type="submission" date="2022-06" db="EMBL/GenBank/DDBJ databases">
        <title>Novel species in genus nocardia.</title>
        <authorList>
            <person name="Li F."/>
        </authorList>
    </citation>
    <scope>NUCLEOTIDE SEQUENCE</scope>
    <source>
        <strain evidence="3">CDC141</strain>
    </source>
</reference>
<dbReference type="Pfam" id="PF01464">
    <property type="entry name" value="SLT"/>
    <property type="match status" value="1"/>
</dbReference>
<proteinExistence type="predicted"/>
<evidence type="ECO:0000256" key="1">
    <source>
        <dbReference type="SAM" id="MobiDB-lite"/>
    </source>
</evidence>
<dbReference type="EMBL" id="JAMRXG010000006">
    <property type="protein sequence ID" value="MCM6775057.1"/>
    <property type="molecule type" value="Genomic_DNA"/>
</dbReference>
<dbReference type="Gene3D" id="1.10.287.1060">
    <property type="entry name" value="ESAT-6-like"/>
    <property type="match status" value="1"/>
</dbReference>
<dbReference type="AlphaFoldDB" id="A0A9X2IWL6"/>
<dbReference type="SUPFAM" id="SSF140453">
    <property type="entry name" value="EsxAB dimer-like"/>
    <property type="match status" value="1"/>
</dbReference>
<evidence type="ECO:0000313" key="3">
    <source>
        <dbReference type="EMBL" id="MCM6775057.1"/>
    </source>
</evidence>
<accession>A0A9X2IWL6</accession>